<evidence type="ECO:0000256" key="7">
    <source>
        <dbReference type="SAM" id="MobiDB-lite"/>
    </source>
</evidence>
<evidence type="ECO:0000256" key="3">
    <source>
        <dbReference type="ARBA" id="ARBA00022989"/>
    </source>
</evidence>
<dbReference type="AlphaFoldDB" id="A0AAD6GPQ8"/>
<comment type="caution">
    <text evidence="6">Lacks conserved residue(s) required for the propagation of feature annotation.</text>
</comment>
<feature type="transmembrane region" description="Helical" evidence="6">
    <location>
        <begin position="67"/>
        <end position="88"/>
    </location>
</feature>
<gene>
    <name evidence="8" type="ORF">N7450_010004</name>
</gene>
<comment type="similarity">
    <text evidence="6">Belongs to the VMA21 family.</text>
</comment>
<keyword evidence="4 6" id="KW-0472">Membrane</keyword>
<evidence type="ECO:0000256" key="5">
    <source>
        <dbReference type="ARBA" id="ARBA00023329"/>
    </source>
</evidence>
<keyword evidence="9" id="KW-1185">Reference proteome</keyword>
<proteinExistence type="inferred from homology"/>
<keyword evidence="3 6" id="KW-1133">Transmembrane helix</keyword>
<dbReference type="Proteomes" id="UP001216150">
    <property type="component" value="Unassembled WGS sequence"/>
</dbReference>
<feature type="region of interest" description="Disordered" evidence="7">
    <location>
        <begin position="92"/>
        <end position="120"/>
    </location>
</feature>
<dbReference type="GO" id="GO:0012507">
    <property type="term" value="C:ER to Golgi transport vesicle membrane"/>
    <property type="evidence" value="ECO:0007669"/>
    <property type="project" value="UniProtKB-SubCell"/>
</dbReference>
<comment type="subcellular location">
    <subcellularLocation>
        <location evidence="6">Endoplasmic reticulum membrane</location>
        <topology evidence="6">Multi-pass membrane protein</topology>
    </subcellularLocation>
    <subcellularLocation>
        <location evidence="6">Endoplasmic reticulum-Golgi intermediate compartment membrane</location>
        <topology evidence="6">Multi-pass membrane protein</topology>
    </subcellularLocation>
    <subcellularLocation>
        <location evidence="6">Cytoplasmic vesicle</location>
        <location evidence="6">COPII-coated vesicle membrane</location>
        <topology evidence="6">Multi-pass membrane protein</topology>
    </subcellularLocation>
</comment>
<reference evidence="8 9" key="1">
    <citation type="journal article" date="2023" name="IMA Fungus">
        <title>Comparative genomic study of the Penicillium genus elucidates a diverse pangenome and 15 lateral gene transfer events.</title>
        <authorList>
            <person name="Petersen C."/>
            <person name="Sorensen T."/>
            <person name="Nielsen M.R."/>
            <person name="Sondergaard T.E."/>
            <person name="Sorensen J.L."/>
            <person name="Fitzpatrick D.A."/>
            <person name="Frisvad J.C."/>
            <person name="Nielsen K.L."/>
        </authorList>
    </citation>
    <scope>NUCLEOTIDE SEQUENCE [LARGE SCALE GENOMIC DNA]</scope>
    <source>
        <strain evidence="8 9">IBT 29057</strain>
    </source>
</reference>
<dbReference type="EMBL" id="JAQJAC010000009">
    <property type="protein sequence ID" value="KAJ5573020.1"/>
    <property type="molecule type" value="Genomic_DNA"/>
</dbReference>
<protein>
    <submittedName>
        <fullName evidence="8">Vacuolar ATPase assembly integral membrane protein vma21</fullName>
    </submittedName>
</protein>
<evidence type="ECO:0000256" key="2">
    <source>
        <dbReference type="ARBA" id="ARBA00022824"/>
    </source>
</evidence>
<feature type="region of interest" description="Disordered" evidence="7">
    <location>
        <begin position="1"/>
        <end position="27"/>
    </location>
</feature>
<keyword evidence="1 6" id="KW-0812">Transmembrane</keyword>
<feature type="transmembrane region" description="Helical" evidence="6">
    <location>
        <begin position="34"/>
        <end position="55"/>
    </location>
</feature>
<dbReference type="GO" id="GO:0005789">
    <property type="term" value="C:endoplasmic reticulum membrane"/>
    <property type="evidence" value="ECO:0007669"/>
    <property type="project" value="UniProtKB-SubCell"/>
</dbReference>
<evidence type="ECO:0000256" key="1">
    <source>
        <dbReference type="ARBA" id="ARBA00022692"/>
    </source>
</evidence>
<accession>A0AAD6GPQ8</accession>
<dbReference type="HAMAP" id="MF_03058">
    <property type="entry name" value="VMA21"/>
    <property type="match status" value="1"/>
</dbReference>
<dbReference type="InterPro" id="IPR019013">
    <property type="entry name" value="Vma21"/>
</dbReference>
<name>A0AAD6GPQ8_9EURO</name>
<feature type="compositionally biased region" description="Basic and acidic residues" evidence="7">
    <location>
        <begin position="92"/>
        <end position="114"/>
    </location>
</feature>
<evidence type="ECO:0000256" key="6">
    <source>
        <dbReference type="HAMAP-Rule" id="MF_03058"/>
    </source>
</evidence>
<keyword evidence="5 6" id="KW-0968">Cytoplasmic vesicle</keyword>
<evidence type="ECO:0000313" key="9">
    <source>
        <dbReference type="Proteomes" id="UP001216150"/>
    </source>
</evidence>
<dbReference type="GO" id="GO:0033116">
    <property type="term" value="C:endoplasmic reticulum-Golgi intermediate compartment membrane"/>
    <property type="evidence" value="ECO:0007669"/>
    <property type="project" value="UniProtKB-SubCell"/>
</dbReference>
<dbReference type="PANTHER" id="PTHR31792">
    <property type="entry name" value="VACUOLAR ATPASE ASSEMBLY INTEGRAL MEMBRANE PROTEIN VMA21"/>
    <property type="match status" value="1"/>
</dbReference>
<dbReference type="PANTHER" id="PTHR31792:SF3">
    <property type="entry name" value="VACUOLAR ATPASE ASSEMBLY INTEGRAL MEMBRANE PROTEIN VMA21"/>
    <property type="match status" value="1"/>
</dbReference>
<organism evidence="8 9">
    <name type="scientific">Penicillium hetheringtonii</name>
    <dbReference type="NCBI Taxonomy" id="911720"/>
    <lineage>
        <taxon>Eukaryota</taxon>
        <taxon>Fungi</taxon>
        <taxon>Dikarya</taxon>
        <taxon>Ascomycota</taxon>
        <taxon>Pezizomycotina</taxon>
        <taxon>Eurotiomycetes</taxon>
        <taxon>Eurotiomycetidae</taxon>
        <taxon>Eurotiales</taxon>
        <taxon>Aspergillaceae</taxon>
        <taxon>Penicillium</taxon>
    </lineage>
</organism>
<keyword evidence="2 6" id="KW-0256">Endoplasmic reticulum</keyword>
<dbReference type="GO" id="GO:0070072">
    <property type="term" value="P:vacuolar proton-transporting V-type ATPase complex assembly"/>
    <property type="evidence" value="ECO:0007669"/>
    <property type="project" value="UniProtKB-UniRule"/>
</dbReference>
<comment type="function">
    <text evidence="6">Required for the assembly of the V0 complex of the vacuolar ATPase (V-ATPase) in the endoplasmic reticulum.</text>
</comment>
<evidence type="ECO:0000256" key="4">
    <source>
        <dbReference type="ARBA" id="ARBA00023136"/>
    </source>
</evidence>
<evidence type="ECO:0000313" key="8">
    <source>
        <dbReference type="EMBL" id="KAJ5573020.1"/>
    </source>
</evidence>
<comment type="caution">
    <text evidence="8">The sequence shown here is derived from an EMBL/GenBank/DDBJ whole genome shotgun (WGS) entry which is preliminary data.</text>
</comment>
<dbReference type="Pfam" id="PF09446">
    <property type="entry name" value="VMA21"/>
    <property type="match status" value="1"/>
</dbReference>
<sequence>MSARKPHGQSYADVAAKPPPKSDSNVTPAVPSDVIFKLLAFTAAMVVGPIGMYFLTVNTIFGGNPTYAGILAAVTANVVLFAYIYVAWKEDQGDREEASKANSKESTVKSRDKVSGAFSI</sequence>